<dbReference type="RefSeq" id="XP_018283356.1">
    <property type="nucleotide sequence ID" value="XM_018442391.1"/>
</dbReference>
<dbReference type="Proteomes" id="UP000077315">
    <property type="component" value="Unassembled WGS sequence"/>
</dbReference>
<accession>A0A162PFW5</accession>
<keyword evidence="2" id="KW-1185">Reference proteome</keyword>
<organism evidence="1 2">
    <name type="scientific">Phycomyces blakesleeanus (strain ATCC 8743b / DSM 1359 / FGSC 10004 / NBRC 33097 / NRRL 1555)</name>
    <dbReference type="NCBI Taxonomy" id="763407"/>
    <lineage>
        <taxon>Eukaryota</taxon>
        <taxon>Fungi</taxon>
        <taxon>Fungi incertae sedis</taxon>
        <taxon>Mucoromycota</taxon>
        <taxon>Mucoromycotina</taxon>
        <taxon>Mucoromycetes</taxon>
        <taxon>Mucorales</taxon>
        <taxon>Phycomycetaceae</taxon>
        <taxon>Phycomyces</taxon>
    </lineage>
</organism>
<reference evidence="2" key="1">
    <citation type="submission" date="2015-06" db="EMBL/GenBank/DDBJ databases">
        <title>Expansion of signal transduction pathways in fungi by whole-genome duplication.</title>
        <authorList>
            <consortium name="DOE Joint Genome Institute"/>
            <person name="Corrochano L.M."/>
            <person name="Kuo A."/>
            <person name="Marcet-Houben M."/>
            <person name="Polaino S."/>
            <person name="Salamov A."/>
            <person name="Villalobos J.M."/>
            <person name="Alvarez M.I."/>
            <person name="Avalos J."/>
            <person name="Benito E.P."/>
            <person name="Benoit I."/>
            <person name="Burger G."/>
            <person name="Camino L.P."/>
            <person name="Canovas D."/>
            <person name="Cerda-Olmedo E."/>
            <person name="Cheng J.-F."/>
            <person name="Dominguez A."/>
            <person name="Elias M."/>
            <person name="Eslava A.P."/>
            <person name="Glaser F."/>
            <person name="Grimwood J."/>
            <person name="Gutierrez G."/>
            <person name="Heitman J."/>
            <person name="Henrissat B."/>
            <person name="Iturriaga E.A."/>
            <person name="Lang B.F."/>
            <person name="Lavin J.L."/>
            <person name="Lee S."/>
            <person name="Li W."/>
            <person name="Lindquist E."/>
            <person name="Lopez-Garcia S."/>
            <person name="Luque E.M."/>
            <person name="Marcos A.T."/>
            <person name="Martin J."/>
            <person name="McCluskey K."/>
            <person name="Medina H.R."/>
            <person name="Miralles-Duran A."/>
            <person name="Miyazaki A."/>
            <person name="Munoz-Torres E."/>
            <person name="Oguiza J.A."/>
            <person name="Ohm R."/>
            <person name="Olmedo M."/>
            <person name="Orejas M."/>
            <person name="Ortiz-Castellanos L."/>
            <person name="Pisabarro A.G."/>
            <person name="Rodriguez-Romero J."/>
            <person name="Ruiz-Herrera J."/>
            <person name="Ruiz-Vazquez R."/>
            <person name="Sanz C."/>
            <person name="Schackwitz W."/>
            <person name="Schmutz J."/>
            <person name="Shahriari M."/>
            <person name="Shelest E."/>
            <person name="Silva-Franco F."/>
            <person name="Soanes D."/>
            <person name="Syed K."/>
            <person name="Tagua V.G."/>
            <person name="Talbot N.J."/>
            <person name="Thon M."/>
            <person name="De vries R.P."/>
            <person name="Wiebenga A."/>
            <person name="Yadav J.S."/>
            <person name="Braun E.L."/>
            <person name="Baker S."/>
            <person name="Garre V."/>
            <person name="Horwitz B."/>
            <person name="Torres-Martinez S."/>
            <person name="Idnurm A."/>
            <person name="Herrera-Estrella A."/>
            <person name="Gabaldon T."/>
            <person name="Grigoriev I.V."/>
        </authorList>
    </citation>
    <scope>NUCLEOTIDE SEQUENCE [LARGE SCALE GENOMIC DNA]</scope>
    <source>
        <strain evidence="2">NRRL 1555(-)</strain>
    </source>
</reference>
<evidence type="ECO:0000313" key="1">
    <source>
        <dbReference type="EMBL" id="OAD65316.1"/>
    </source>
</evidence>
<gene>
    <name evidence="1" type="ORF">PHYBLDRAFT_71014</name>
</gene>
<dbReference type="GeneID" id="29003297"/>
<evidence type="ECO:0000313" key="2">
    <source>
        <dbReference type="Proteomes" id="UP000077315"/>
    </source>
</evidence>
<name>A0A162PFW5_PHYB8</name>
<sequence length="277" mass="31318">MWGPQICILVESYAVCLPHIGNYLIKKLWISQYVEKQECSTSYNLQQHIQTHDIAISSDSLTENAPSLNVRSIPNSEREFNVVKYNQEALFPADILIMIEEEQEEAMGENISSLRERIFNMTSLKINSNKESDISTLAFEDCQSLLDCSAASVLQAFVDGNDSMISVSMLTKVMYTINLLFELKKRADKTKVDFKLPKHNKFNKVPLFPTTIKKVTIKATSNLGSGITGQVKTIDCHFNLPLNHLRVLLANTQKASYLSALLDYTKNQCLSVQQEEK</sequence>
<dbReference type="InParanoid" id="A0A162PFW5"/>
<dbReference type="AlphaFoldDB" id="A0A162PFW5"/>
<dbReference type="VEuPathDB" id="FungiDB:PHYBLDRAFT_71014"/>
<proteinExistence type="predicted"/>
<dbReference type="EMBL" id="KV441029">
    <property type="protein sequence ID" value="OAD65316.1"/>
    <property type="molecule type" value="Genomic_DNA"/>
</dbReference>
<protein>
    <submittedName>
        <fullName evidence="1">Uncharacterized protein</fullName>
    </submittedName>
</protein>